<evidence type="ECO:0000313" key="5">
    <source>
        <dbReference type="Proteomes" id="UP001208570"/>
    </source>
</evidence>
<reference evidence="4" key="1">
    <citation type="journal article" date="2023" name="Mol. Biol. Evol.">
        <title>Third-Generation Sequencing Reveals the Adaptive Role of the Epigenome in Three Deep-Sea Polychaetes.</title>
        <authorList>
            <person name="Perez M."/>
            <person name="Aroh O."/>
            <person name="Sun Y."/>
            <person name="Lan Y."/>
            <person name="Juniper S.K."/>
            <person name="Young C.R."/>
            <person name="Angers B."/>
            <person name="Qian P.Y."/>
        </authorList>
    </citation>
    <scope>NUCLEOTIDE SEQUENCE</scope>
    <source>
        <strain evidence="4">P08H-3</strain>
    </source>
</reference>
<proteinExistence type="inferred from homology"/>
<feature type="region of interest" description="Disordered" evidence="2">
    <location>
        <begin position="864"/>
        <end position="891"/>
    </location>
</feature>
<dbReference type="EMBL" id="JAODUP010000220">
    <property type="protein sequence ID" value="KAK2156156.1"/>
    <property type="molecule type" value="Genomic_DNA"/>
</dbReference>
<name>A0AAD9JNU0_9ANNE</name>
<dbReference type="AlphaFoldDB" id="A0AAD9JNU0"/>
<dbReference type="Gene3D" id="3.20.90.10">
    <property type="entry name" value="Tubby Protein, Chain A"/>
    <property type="match status" value="1"/>
</dbReference>
<feature type="compositionally biased region" description="Polar residues" evidence="2">
    <location>
        <begin position="465"/>
        <end position="479"/>
    </location>
</feature>
<evidence type="ECO:0000259" key="3">
    <source>
        <dbReference type="PROSITE" id="PS50225"/>
    </source>
</evidence>
<feature type="compositionally biased region" description="Basic residues" evidence="2">
    <location>
        <begin position="799"/>
        <end position="821"/>
    </location>
</feature>
<comment type="caution">
    <text evidence="4">The sequence shown here is derived from an EMBL/GenBank/DDBJ whole genome shotgun (WGS) entry which is preliminary data.</text>
</comment>
<dbReference type="InterPro" id="IPR001496">
    <property type="entry name" value="SOCS_box"/>
</dbReference>
<sequence length="977" mass="108091">MMKGGVLLVVMGDCDGGGGVGGGLKVEWSNDGEVLAVAGFIRLPNLECCNEIRFYNRQGNLRYRLPLPKQVKPVSHITWGHNDRRLFVALGCHIYTIWVTKNVASLQLMCQRCIQQRVKDEANVQRLPLPAKIQTGIQALFCPTIRGYIPHPLKLREFVCIPPSAGERLYCTMIRHGEECSGGHYTLYLEYLGGLIPLLKGKRASKLRPEFIIFDPKIKSANGKNDEDSVFVSSDSSDSEFESDADVAVEGCGSPRMQRSRKNRKCKDRYERRDSTAYAATRSIDELMYDDNLPECHRLVEVTSNIWGTKFKLHSLASFLPEDLGQVLYKTSLLHLQPRQMTVTIVEISPDLKPVERDPAYNPNHFSESEDEVIPCQPGDEDTGTDGPPYVTHFSENLIAISPEGPPCPYPIPALGSCQHLPDNKEKRSNEPFHEVTIVRSSSASIKTDQLAPLEIHSLDGSPPQRRTPSLKPRSSSPSCRGLLCVGDTSASQRAIDSDVNVCNLGGCKETTLVRSLSDKSPIYLSQQKVPGVSSVEQATGTGNAMNVMTSSSSVQPSVIGFEDTQSGSCTVDDSCFSGSESRTVSQQQLSLWASKACHELKYIDDDTEDPKDVTNNRDAVFCQLGELGAREIMSSMQLLHQLEQSQQASSLMTGCGDLGSLGSTGVLAQVHRLPAFEPQKKRVILSRTSDTKPRSRLRELSLSSLRANGRCMEVSRADRCKPRSNSIESCGRSRSSSPTPSRCPLSTGSLAQQPSSELRRGSFDLSRSSVANTIAVPSTQSASLPNSPVHKILTQSTKRSRSSRRHCLRSPLSRRRQKHGRAVDSSDEEVLLSNDDVMTSENYRNLETFQKAQLNKKARICLRKARSRSDAEASRGSPNTSPHTSPHRSPVLARKCHFVMHNKAPMWNENSQVYQLDFGGRVTQESAKNFQIEFRGKQVMQFGRIDSNAYTLDFQHPFSAIQAFAVALANVTQRLK</sequence>
<gene>
    <name evidence="4" type="ORF">LSH36_220g03001</name>
</gene>
<keyword evidence="5" id="KW-1185">Reference proteome</keyword>
<evidence type="ECO:0000256" key="1">
    <source>
        <dbReference type="ARBA" id="ARBA00007129"/>
    </source>
</evidence>
<feature type="compositionally biased region" description="Polar residues" evidence="2">
    <location>
        <begin position="778"/>
        <end position="787"/>
    </location>
</feature>
<feature type="region of interest" description="Disordered" evidence="2">
    <location>
        <begin position="454"/>
        <end position="479"/>
    </location>
</feature>
<dbReference type="InterPro" id="IPR000007">
    <property type="entry name" value="Tubby_C"/>
</dbReference>
<protein>
    <recommendedName>
        <fullName evidence="3">SOCS box domain-containing protein</fullName>
    </recommendedName>
</protein>
<dbReference type="PANTHER" id="PTHR16517:SF2">
    <property type="entry name" value="TUBBY-RELATED PROTEIN 4"/>
    <property type="match status" value="1"/>
</dbReference>
<feature type="region of interest" description="Disordered" evidence="2">
    <location>
        <begin position="778"/>
        <end position="828"/>
    </location>
</feature>
<feature type="compositionally biased region" description="Low complexity" evidence="2">
    <location>
        <begin position="725"/>
        <end position="747"/>
    </location>
</feature>
<dbReference type="Proteomes" id="UP001208570">
    <property type="component" value="Unassembled WGS sequence"/>
</dbReference>
<dbReference type="PANTHER" id="PTHR16517">
    <property type="entry name" value="TUBBY-RELATED"/>
    <property type="match status" value="1"/>
</dbReference>
<feature type="compositionally biased region" description="Polar residues" evidence="2">
    <location>
        <begin position="748"/>
        <end position="757"/>
    </location>
</feature>
<dbReference type="InterPro" id="IPR025659">
    <property type="entry name" value="Tubby-like_C"/>
</dbReference>
<feature type="domain" description="SOCS box" evidence="3">
    <location>
        <begin position="101"/>
        <end position="134"/>
    </location>
</feature>
<dbReference type="Pfam" id="PF01167">
    <property type="entry name" value="Tub"/>
    <property type="match status" value="1"/>
</dbReference>
<evidence type="ECO:0000256" key="2">
    <source>
        <dbReference type="SAM" id="MobiDB-lite"/>
    </source>
</evidence>
<organism evidence="4 5">
    <name type="scientific">Paralvinella palmiformis</name>
    <dbReference type="NCBI Taxonomy" id="53620"/>
    <lineage>
        <taxon>Eukaryota</taxon>
        <taxon>Metazoa</taxon>
        <taxon>Spiralia</taxon>
        <taxon>Lophotrochozoa</taxon>
        <taxon>Annelida</taxon>
        <taxon>Polychaeta</taxon>
        <taxon>Sedentaria</taxon>
        <taxon>Canalipalpata</taxon>
        <taxon>Terebellida</taxon>
        <taxon>Terebelliformia</taxon>
        <taxon>Alvinellidae</taxon>
        <taxon>Paralvinella</taxon>
    </lineage>
</organism>
<feature type="region of interest" description="Disordered" evidence="2">
    <location>
        <begin position="717"/>
        <end position="765"/>
    </location>
</feature>
<comment type="similarity">
    <text evidence="1">Belongs to the TUB family.</text>
</comment>
<accession>A0AAD9JNU0</accession>
<evidence type="ECO:0000313" key="4">
    <source>
        <dbReference type="EMBL" id="KAK2156156.1"/>
    </source>
</evidence>
<dbReference type="SUPFAM" id="SSF54518">
    <property type="entry name" value="Tubby C-terminal domain-like"/>
    <property type="match status" value="1"/>
</dbReference>
<dbReference type="PROSITE" id="PS50225">
    <property type="entry name" value="SOCS"/>
    <property type="match status" value="1"/>
</dbReference>